<keyword evidence="2" id="KW-1185">Reference proteome</keyword>
<organism evidence="1 2">
    <name type="scientific">Acanthosepion pharaonis</name>
    <name type="common">Pharaoh cuttlefish</name>
    <name type="synonym">Sepia pharaonis</name>
    <dbReference type="NCBI Taxonomy" id="158019"/>
    <lineage>
        <taxon>Eukaryota</taxon>
        <taxon>Metazoa</taxon>
        <taxon>Spiralia</taxon>
        <taxon>Lophotrochozoa</taxon>
        <taxon>Mollusca</taxon>
        <taxon>Cephalopoda</taxon>
        <taxon>Coleoidea</taxon>
        <taxon>Decapodiformes</taxon>
        <taxon>Sepiida</taxon>
        <taxon>Sepiina</taxon>
        <taxon>Sepiidae</taxon>
        <taxon>Acanthosepion</taxon>
    </lineage>
</organism>
<sequence>MFLQDISLASPEKRIVSYLSEECSYKDISLASPEKTELSLKLSRIISRKNVLARYLISLSRENRIVSVLSLGRMFLQDISLASPEKISRKNCLVLFSQEEFLLGRMFLQDISLASPEEKRIVSYYLGRMFLQEENKLSRKNVLARYLISLSRKTELSRIISRKNVLARYLISLSRKQNCLVLSLGRMFLQDISLEFLVLSPEETR</sequence>
<reference evidence="1" key="1">
    <citation type="submission" date="2021-01" db="EMBL/GenBank/DDBJ databases">
        <authorList>
            <person name="Li R."/>
            <person name="Bekaert M."/>
        </authorList>
    </citation>
    <scope>NUCLEOTIDE SEQUENCE</scope>
    <source>
        <strain evidence="1">Farmed</strain>
    </source>
</reference>
<dbReference type="Proteomes" id="UP000597762">
    <property type="component" value="Unassembled WGS sequence"/>
</dbReference>
<proteinExistence type="predicted"/>
<comment type="caution">
    <text evidence="1">The sequence shown here is derived from an EMBL/GenBank/DDBJ whole genome shotgun (WGS) entry which is preliminary data.</text>
</comment>
<protein>
    <submittedName>
        <fullName evidence="1">Uncharacterized protein</fullName>
    </submittedName>
</protein>
<accession>A0A812BII6</accession>
<evidence type="ECO:0000313" key="1">
    <source>
        <dbReference type="EMBL" id="CAE1231626.1"/>
    </source>
</evidence>
<name>A0A812BII6_ACAPH</name>
<dbReference type="EMBL" id="CAHIKZ030000657">
    <property type="protein sequence ID" value="CAE1231626.1"/>
    <property type="molecule type" value="Genomic_DNA"/>
</dbReference>
<gene>
    <name evidence="1" type="ORF">SPHA_18212</name>
</gene>
<evidence type="ECO:0000313" key="2">
    <source>
        <dbReference type="Proteomes" id="UP000597762"/>
    </source>
</evidence>
<dbReference type="AlphaFoldDB" id="A0A812BII6"/>